<dbReference type="AlphaFoldDB" id="A0A1G2G0R4"/>
<gene>
    <name evidence="1" type="ORF">A2719_00385</name>
</gene>
<reference evidence="1 2" key="1">
    <citation type="journal article" date="2016" name="Nat. Commun.">
        <title>Thousands of microbial genomes shed light on interconnected biogeochemical processes in an aquifer system.</title>
        <authorList>
            <person name="Anantharaman K."/>
            <person name="Brown C.T."/>
            <person name="Hug L.A."/>
            <person name="Sharon I."/>
            <person name="Castelle C.J."/>
            <person name="Probst A.J."/>
            <person name="Thomas B.C."/>
            <person name="Singh A."/>
            <person name="Wilkins M.J."/>
            <person name="Karaoz U."/>
            <person name="Brodie E.L."/>
            <person name="Williams K.H."/>
            <person name="Hubbard S.S."/>
            <person name="Banfield J.F."/>
        </authorList>
    </citation>
    <scope>NUCLEOTIDE SEQUENCE [LARGE SCALE GENOMIC DNA]</scope>
</reference>
<comment type="caution">
    <text evidence="1">The sequence shown here is derived from an EMBL/GenBank/DDBJ whole genome shotgun (WGS) entry which is preliminary data.</text>
</comment>
<dbReference type="STRING" id="1802114.A2719_00385"/>
<evidence type="ECO:0000313" key="1">
    <source>
        <dbReference type="EMBL" id="OGZ43582.1"/>
    </source>
</evidence>
<dbReference type="Proteomes" id="UP000177480">
    <property type="component" value="Unassembled WGS sequence"/>
</dbReference>
<dbReference type="EMBL" id="MHNK01000013">
    <property type="protein sequence ID" value="OGZ43582.1"/>
    <property type="molecule type" value="Genomic_DNA"/>
</dbReference>
<proteinExistence type="predicted"/>
<protein>
    <submittedName>
        <fullName evidence="1">Uncharacterized protein</fullName>
    </submittedName>
</protein>
<evidence type="ECO:0000313" key="2">
    <source>
        <dbReference type="Proteomes" id="UP000177480"/>
    </source>
</evidence>
<accession>A0A1G2G0R4</accession>
<name>A0A1G2G0R4_9BACT</name>
<organism evidence="1 2">
    <name type="scientific">Candidatus Ryanbacteria bacterium RIFCSPHIGHO2_01_FULL_45_22</name>
    <dbReference type="NCBI Taxonomy" id="1802114"/>
    <lineage>
        <taxon>Bacteria</taxon>
        <taxon>Candidatus Ryaniibacteriota</taxon>
    </lineage>
</organism>
<sequence>MLRKKDDNEKGRTISQEKVDEIFSDFESRSNIVGLFDLLLKIAKRNPKLWAEINEENND</sequence>